<evidence type="ECO:0000313" key="7">
    <source>
        <dbReference type="EMBL" id="GAX83748.1"/>
    </source>
</evidence>
<reference evidence="7 8" key="1">
    <citation type="submission" date="2017-08" db="EMBL/GenBank/DDBJ databases">
        <title>Acidophilic green algal genome provides insights into adaptation to an acidic environment.</title>
        <authorList>
            <person name="Hirooka S."/>
            <person name="Hirose Y."/>
            <person name="Kanesaki Y."/>
            <person name="Higuchi S."/>
            <person name="Fujiwara T."/>
            <person name="Onuma R."/>
            <person name="Era A."/>
            <person name="Ohbayashi R."/>
            <person name="Uzuka A."/>
            <person name="Nozaki H."/>
            <person name="Yoshikawa H."/>
            <person name="Miyagishima S.Y."/>
        </authorList>
    </citation>
    <scope>NUCLEOTIDE SEQUENCE [LARGE SCALE GENOMIC DNA]</scope>
    <source>
        <strain evidence="7 8">NIES-2499</strain>
    </source>
</reference>
<comment type="caution">
    <text evidence="7">The sequence shown here is derived from an EMBL/GenBank/DDBJ whole genome shotgun (WGS) entry which is preliminary data.</text>
</comment>
<dbReference type="SUPFAM" id="SSF110111">
    <property type="entry name" value="Ctag/Cox11"/>
    <property type="match status" value="1"/>
</dbReference>
<evidence type="ECO:0000256" key="2">
    <source>
        <dbReference type="ARBA" id="ARBA00004243"/>
    </source>
</evidence>
<dbReference type="OrthoDB" id="1704689at2759"/>
<feature type="transmembrane region" description="Helical" evidence="6">
    <location>
        <begin position="21"/>
        <end position="43"/>
    </location>
</feature>
<dbReference type="EMBL" id="BEGY01000106">
    <property type="protein sequence ID" value="GAX83748.1"/>
    <property type="molecule type" value="Genomic_DNA"/>
</dbReference>
<evidence type="ECO:0008006" key="9">
    <source>
        <dbReference type="Google" id="ProtNLM"/>
    </source>
</evidence>
<dbReference type="Proteomes" id="UP000232323">
    <property type="component" value="Unassembled WGS sequence"/>
</dbReference>
<dbReference type="PANTHER" id="PTHR21320:SF3">
    <property type="entry name" value="CYTOCHROME C OXIDASE ASSEMBLY PROTEIN COX11, MITOCHONDRIAL-RELATED"/>
    <property type="match status" value="1"/>
</dbReference>
<protein>
    <recommendedName>
        <fullName evidence="9">Cytochrome c oxidase assembly protein CtaG/Cox11</fullName>
    </recommendedName>
</protein>
<dbReference type="STRING" id="1157962.A0A250XKZ2"/>
<keyword evidence="5 6" id="KW-0472">Membrane</keyword>
<evidence type="ECO:0000256" key="5">
    <source>
        <dbReference type="ARBA" id="ARBA00023136"/>
    </source>
</evidence>
<organism evidence="7 8">
    <name type="scientific">Chlamydomonas eustigma</name>
    <dbReference type="NCBI Taxonomy" id="1157962"/>
    <lineage>
        <taxon>Eukaryota</taxon>
        <taxon>Viridiplantae</taxon>
        <taxon>Chlorophyta</taxon>
        <taxon>core chlorophytes</taxon>
        <taxon>Chlorophyceae</taxon>
        <taxon>CS clade</taxon>
        <taxon>Chlamydomonadales</taxon>
        <taxon>Chlamydomonadaceae</taxon>
        <taxon>Chlamydomonas</taxon>
    </lineage>
</organism>
<sequence>MNQQSRFCSSSASFRKPKSQATAAELGLYWGAAAVGMIGFSYATVPLYKIFCAATGYGGTVSGVETVEVKMKRRAEHPNEKVERAAEQREITVWFNSDVAQDMPWEFAPTQQNVRVRPGQSTLVFFTAKNKTDKPITGYSVYNVTPDKAAVYFNKIQCFCFEEQRLRGHEEVDMPVFFYLDPEMASDWNCRNIDDITLSYMFHRVADEDLEEEDLDDNAPTLIKLHGPGIPPSTLTANSQLRVTSLSPAA</sequence>
<dbReference type="InterPro" id="IPR023471">
    <property type="entry name" value="CtaG/Cox11_dom_sf"/>
</dbReference>
<dbReference type="HAMAP" id="MF_00155">
    <property type="entry name" value="CtaG"/>
    <property type="match status" value="1"/>
</dbReference>
<comment type="function">
    <text evidence="1">Exerts its effect at some terminal stage of cytochrome c oxidase synthesis, probably by being involved in the insertion of the copper B into subunit I.</text>
</comment>
<evidence type="ECO:0000313" key="8">
    <source>
        <dbReference type="Proteomes" id="UP000232323"/>
    </source>
</evidence>
<dbReference type="FunFam" id="2.60.370.10:FF:000001">
    <property type="entry name" value="COX11 cytochrome c oxidase assembly homolog"/>
    <property type="match status" value="1"/>
</dbReference>
<keyword evidence="4 6" id="KW-1133">Transmembrane helix</keyword>
<dbReference type="InterPro" id="IPR007533">
    <property type="entry name" value="Cyt_c_oxidase_assmbl_CtaG"/>
</dbReference>
<accession>A0A250XKZ2</accession>
<gene>
    <name evidence="7" type="ORF">CEUSTIGMA_g11173.t1</name>
</gene>
<keyword evidence="3 6" id="KW-0812">Transmembrane</keyword>
<proteinExistence type="inferred from homology"/>
<dbReference type="Pfam" id="PF04442">
    <property type="entry name" value="CtaG_Cox11"/>
    <property type="match status" value="1"/>
</dbReference>
<evidence type="ECO:0000256" key="4">
    <source>
        <dbReference type="ARBA" id="ARBA00022989"/>
    </source>
</evidence>
<dbReference type="AlphaFoldDB" id="A0A250XKZ2"/>
<dbReference type="GO" id="GO:0005507">
    <property type="term" value="F:copper ion binding"/>
    <property type="evidence" value="ECO:0007669"/>
    <property type="project" value="InterPro"/>
</dbReference>
<evidence type="ECO:0000256" key="1">
    <source>
        <dbReference type="ARBA" id="ARBA00004007"/>
    </source>
</evidence>
<dbReference type="GO" id="GO:0005743">
    <property type="term" value="C:mitochondrial inner membrane"/>
    <property type="evidence" value="ECO:0007669"/>
    <property type="project" value="UniProtKB-SubCell"/>
</dbReference>
<evidence type="ECO:0000256" key="6">
    <source>
        <dbReference type="SAM" id="Phobius"/>
    </source>
</evidence>
<keyword evidence="8" id="KW-1185">Reference proteome</keyword>
<evidence type="ECO:0000256" key="3">
    <source>
        <dbReference type="ARBA" id="ARBA00022692"/>
    </source>
</evidence>
<name>A0A250XKZ2_9CHLO</name>
<dbReference type="PANTHER" id="PTHR21320">
    <property type="entry name" value="CYTOCHROME C OXIDASE ASSEMBLY PROTEIN COX11-RELATED"/>
    <property type="match status" value="1"/>
</dbReference>
<dbReference type="Gene3D" id="2.60.370.10">
    <property type="entry name" value="Ctag/Cox11"/>
    <property type="match status" value="1"/>
</dbReference>
<comment type="subcellular location">
    <subcellularLocation>
        <location evidence="2">Mitochondrion inner membrane</location>
        <topology evidence="2">Single-pass membrane protein</topology>
        <orientation evidence="2">Intermembrane side</orientation>
    </subcellularLocation>
</comment>
<dbReference type="NCBIfam" id="NF003465">
    <property type="entry name" value="PRK05089.1"/>
    <property type="match status" value="1"/>
</dbReference>